<keyword evidence="2" id="KW-1185">Reference proteome</keyword>
<evidence type="ECO:0000256" key="1">
    <source>
        <dbReference type="SAM" id="SignalP"/>
    </source>
</evidence>
<evidence type="ECO:0000313" key="3">
    <source>
        <dbReference type="RefSeq" id="XP_022101355.1"/>
    </source>
</evidence>
<dbReference type="RefSeq" id="XP_022101355.1">
    <property type="nucleotide sequence ID" value="XM_022245663.1"/>
</dbReference>
<feature type="signal peptide" evidence="1">
    <location>
        <begin position="1"/>
        <end position="18"/>
    </location>
</feature>
<dbReference type="GeneID" id="110984989"/>
<proteinExistence type="predicted"/>
<evidence type="ECO:0000313" key="2">
    <source>
        <dbReference type="Proteomes" id="UP000694845"/>
    </source>
</evidence>
<gene>
    <name evidence="3" type="primary">LOC110984989</name>
</gene>
<organism evidence="2 3">
    <name type="scientific">Acanthaster planci</name>
    <name type="common">Crown-of-thorns starfish</name>
    <dbReference type="NCBI Taxonomy" id="133434"/>
    <lineage>
        <taxon>Eukaryota</taxon>
        <taxon>Metazoa</taxon>
        <taxon>Echinodermata</taxon>
        <taxon>Eleutherozoa</taxon>
        <taxon>Asterozoa</taxon>
        <taxon>Asteroidea</taxon>
        <taxon>Valvatacea</taxon>
        <taxon>Valvatida</taxon>
        <taxon>Acanthasteridae</taxon>
        <taxon>Acanthaster</taxon>
    </lineage>
</organism>
<protein>
    <submittedName>
        <fullName evidence="3">Uncharacterized protein LOC110984989</fullName>
    </submittedName>
</protein>
<dbReference type="OrthoDB" id="10122919at2759"/>
<name>A0A8B7Z971_ACAPL</name>
<sequence>MALLTALTVVGLVLTVSAVDVPVTTRYLTTEVTTLAQNSTITLIGYLCGEGKGEMVNITVVLNNNPKWILDIGVLYYYAVDSPQKGKADALCTNMNQGAPWPYCTVKSWPSAGDLYIKGRTGPVAAVSFSLDAERLRMGVSASVGLKKPTATQWLPPADRLPHVLPGLKLKEDKTVNLTEVITLMASEAVPRLQEAHLNFTFCPNQFTGSQYTITATVMGTDGESSWAQYLCDKYPCELSHPTNIVAFNGRQLPSNTVITAGGQWTQMYALVVCWGGPYDNKTGLYTGHFQFNAVANRQ</sequence>
<accession>A0A8B7Z971</accession>
<dbReference type="Proteomes" id="UP000694845">
    <property type="component" value="Unplaced"/>
</dbReference>
<keyword evidence="1" id="KW-0732">Signal</keyword>
<reference evidence="3" key="1">
    <citation type="submission" date="2025-08" db="UniProtKB">
        <authorList>
            <consortium name="RefSeq"/>
        </authorList>
    </citation>
    <scope>IDENTIFICATION</scope>
</reference>
<dbReference type="AlphaFoldDB" id="A0A8B7Z971"/>
<dbReference type="KEGG" id="aplc:110984989"/>
<feature type="chain" id="PRO_5034752541" evidence="1">
    <location>
        <begin position="19"/>
        <end position="299"/>
    </location>
</feature>
<dbReference type="OMA" id="TIYLAEF"/>